<dbReference type="EC" id="3.4.21.89" evidence="5"/>
<dbReference type="GO" id="GO:0016787">
    <property type="term" value="F:hydrolase activity"/>
    <property type="evidence" value="ECO:0007669"/>
    <property type="project" value="UniProtKB-KW"/>
</dbReference>
<evidence type="ECO:0000256" key="5">
    <source>
        <dbReference type="NCBIfam" id="TIGR02228"/>
    </source>
</evidence>
<name>A0ABS2PAR7_9BACL</name>
<dbReference type="PRINTS" id="PR00728">
    <property type="entry name" value="SIGNALPTASE"/>
</dbReference>
<dbReference type="InterPro" id="IPR001733">
    <property type="entry name" value="Peptidase_S26B"/>
</dbReference>
<comment type="caution">
    <text evidence="7">The sequence shown here is derived from an EMBL/GenBank/DDBJ whole genome shotgun (WGS) entry which is preliminary data.</text>
</comment>
<protein>
    <recommendedName>
        <fullName evidence="5">Signal peptidase I</fullName>
        <ecNumber evidence="5">3.4.21.89</ecNumber>
    </recommendedName>
</protein>
<evidence type="ECO:0000256" key="4">
    <source>
        <dbReference type="ARBA" id="ARBA00023136"/>
    </source>
</evidence>
<dbReference type="SUPFAM" id="SSF51306">
    <property type="entry name" value="LexA/Signal peptidase"/>
    <property type="match status" value="1"/>
</dbReference>
<gene>
    <name evidence="7" type="ORF">JOD17_001549</name>
</gene>
<organism evidence="7 8">
    <name type="scientific">Geomicrobium sediminis</name>
    <dbReference type="NCBI Taxonomy" id="1347788"/>
    <lineage>
        <taxon>Bacteria</taxon>
        <taxon>Bacillati</taxon>
        <taxon>Bacillota</taxon>
        <taxon>Bacilli</taxon>
        <taxon>Bacillales</taxon>
        <taxon>Geomicrobium</taxon>
    </lineage>
</organism>
<sequence length="191" mass="20687">MKKVTSILSGALTTLLTIILLVTVAAVVTTQVSDGEPSLFGYQIKTVLSGSMEPGIDTGSVILVRAVDESGVYQVGDVVTFQTYEGPLVTHRIHEVTDGGQSYITKGDNNPLPDTQVLEPSMVVGEYTGMTIPYLGHVFSFVSSDVGVIFLFIIPGFLLVLYSLYTIVRALREVDRLSKEQQQTVSSSHQE</sequence>
<reference evidence="7 8" key="1">
    <citation type="submission" date="2021-01" db="EMBL/GenBank/DDBJ databases">
        <title>Genomic Encyclopedia of Type Strains, Phase IV (KMG-IV): sequencing the most valuable type-strain genomes for metagenomic binning, comparative biology and taxonomic classification.</title>
        <authorList>
            <person name="Goeker M."/>
        </authorList>
    </citation>
    <scope>NUCLEOTIDE SEQUENCE [LARGE SCALE GENOMIC DNA]</scope>
    <source>
        <strain evidence="7 8">DSM 25540</strain>
    </source>
</reference>
<evidence type="ECO:0000256" key="1">
    <source>
        <dbReference type="ARBA" id="ARBA00004370"/>
    </source>
</evidence>
<dbReference type="InterPro" id="IPR019533">
    <property type="entry name" value="Peptidase_S26"/>
</dbReference>
<dbReference type="RefSeq" id="WP_204696674.1">
    <property type="nucleotide sequence ID" value="NZ_JAFBEC010000003.1"/>
</dbReference>
<keyword evidence="4 6" id="KW-0472">Membrane</keyword>
<evidence type="ECO:0000256" key="2">
    <source>
        <dbReference type="ARBA" id="ARBA00022692"/>
    </source>
</evidence>
<dbReference type="CDD" id="cd06530">
    <property type="entry name" value="S26_SPase_I"/>
    <property type="match status" value="1"/>
</dbReference>
<proteinExistence type="predicted"/>
<feature type="transmembrane region" description="Helical" evidence="6">
    <location>
        <begin position="146"/>
        <end position="168"/>
    </location>
</feature>
<dbReference type="NCBIfam" id="NF046067">
    <property type="entry name" value="SigPepSipWBacil"/>
    <property type="match status" value="1"/>
</dbReference>
<evidence type="ECO:0000313" key="8">
    <source>
        <dbReference type="Proteomes" id="UP000741863"/>
    </source>
</evidence>
<comment type="subcellular location">
    <subcellularLocation>
        <location evidence="1">Membrane</location>
    </subcellularLocation>
</comment>
<dbReference type="InterPro" id="IPR036286">
    <property type="entry name" value="LexA/Signal_pep-like_sf"/>
</dbReference>
<dbReference type="PANTHER" id="PTHR10806">
    <property type="entry name" value="SIGNAL PEPTIDASE COMPLEX CATALYTIC SUBUNIT SEC11"/>
    <property type="match status" value="1"/>
</dbReference>
<dbReference type="EMBL" id="JAFBEC010000003">
    <property type="protein sequence ID" value="MBM7632456.1"/>
    <property type="molecule type" value="Genomic_DNA"/>
</dbReference>
<keyword evidence="2 6" id="KW-0812">Transmembrane</keyword>
<dbReference type="NCBIfam" id="TIGR02228">
    <property type="entry name" value="sigpep_I_arch"/>
    <property type="match status" value="1"/>
</dbReference>
<dbReference type="Proteomes" id="UP000741863">
    <property type="component" value="Unassembled WGS sequence"/>
</dbReference>
<dbReference type="PANTHER" id="PTHR10806:SF6">
    <property type="entry name" value="SIGNAL PEPTIDASE COMPLEX CATALYTIC SUBUNIT SEC11"/>
    <property type="match status" value="1"/>
</dbReference>
<accession>A0ABS2PAR7</accession>
<keyword evidence="3 6" id="KW-1133">Transmembrane helix</keyword>
<evidence type="ECO:0000313" key="7">
    <source>
        <dbReference type="EMBL" id="MBM7632456.1"/>
    </source>
</evidence>
<keyword evidence="8" id="KW-1185">Reference proteome</keyword>
<evidence type="ECO:0000256" key="6">
    <source>
        <dbReference type="SAM" id="Phobius"/>
    </source>
</evidence>
<evidence type="ECO:0000256" key="3">
    <source>
        <dbReference type="ARBA" id="ARBA00022989"/>
    </source>
</evidence>
<keyword evidence="7" id="KW-0378">Hydrolase</keyword>